<dbReference type="GO" id="GO:0000166">
    <property type="term" value="F:nucleotide binding"/>
    <property type="evidence" value="ECO:0007669"/>
    <property type="project" value="UniProtKB-KW"/>
</dbReference>
<dbReference type="PIRSF" id="PIRSF000183">
    <property type="entry name" value="Alanine_dh"/>
    <property type="match status" value="1"/>
</dbReference>
<dbReference type="SMART" id="SM01003">
    <property type="entry name" value="AlaDh_PNT_N"/>
    <property type="match status" value="1"/>
</dbReference>
<dbReference type="PANTHER" id="PTHR42795:SF1">
    <property type="entry name" value="ALANINE DEHYDROGENASE"/>
    <property type="match status" value="1"/>
</dbReference>
<feature type="binding site" evidence="9">
    <location>
        <begin position="299"/>
        <end position="302"/>
    </location>
    <ligand>
        <name>NAD(+)</name>
        <dbReference type="ChEBI" id="CHEBI:57540"/>
    </ligand>
</feature>
<dbReference type="Gene3D" id="3.40.50.720">
    <property type="entry name" value="NAD(P)-binding Rossmann-like Domain"/>
    <property type="match status" value="2"/>
</dbReference>
<feature type="binding site" evidence="9">
    <location>
        <position position="203"/>
    </location>
    <ligand>
        <name>NAD(+)</name>
        <dbReference type="ChEBI" id="CHEBI:57540"/>
    </ligand>
</feature>
<keyword evidence="13" id="KW-1185">Reference proteome</keyword>
<organism evidence="12 13">
    <name type="scientific">Clostridium grantii DSM 8605</name>
    <dbReference type="NCBI Taxonomy" id="1121316"/>
    <lineage>
        <taxon>Bacteria</taxon>
        <taxon>Bacillati</taxon>
        <taxon>Bacillota</taxon>
        <taxon>Clostridia</taxon>
        <taxon>Eubacteriales</taxon>
        <taxon>Clostridiaceae</taxon>
        <taxon>Clostridium</taxon>
    </lineage>
</organism>
<evidence type="ECO:0000256" key="8">
    <source>
        <dbReference type="PIRSR" id="PIRSR000183-2"/>
    </source>
</evidence>
<evidence type="ECO:0000256" key="5">
    <source>
        <dbReference type="ARBA" id="ARBA00023027"/>
    </source>
</evidence>
<evidence type="ECO:0000259" key="11">
    <source>
        <dbReference type="SMART" id="SM01003"/>
    </source>
</evidence>
<dbReference type="InterPro" id="IPR007886">
    <property type="entry name" value="AlaDH/PNT_N"/>
</dbReference>
<dbReference type="EMBL" id="FQXM01000006">
    <property type="protein sequence ID" value="SHH53143.1"/>
    <property type="molecule type" value="Genomic_DNA"/>
</dbReference>
<dbReference type="GO" id="GO:0042853">
    <property type="term" value="P:L-alanine catabolic process"/>
    <property type="evidence" value="ECO:0007669"/>
    <property type="project" value="UniProtKB-UniPathway"/>
</dbReference>
<feature type="binding site" evidence="9">
    <location>
        <begin position="267"/>
        <end position="270"/>
    </location>
    <ligand>
        <name>NAD(+)</name>
        <dbReference type="ChEBI" id="CHEBI:57540"/>
    </ligand>
</feature>
<dbReference type="GO" id="GO:0000286">
    <property type="term" value="F:alanine dehydrogenase activity"/>
    <property type="evidence" value="ECO:0007669"/>
    <property type="project" value="UniProtKB-UniRule"/>
</dbReference>
<name>A0A1M5TRX5_9CLOT</name>
<feature type="binding site" evidence="9">
    <location>
        <position position="280"/>
    </location>
    <ligand>
        <name>NAD(+)</name>
        <dbReference type="ChEBI" id="CHEBI:57540"/>
    </ligand>
</feature>
<feature type="binding site" evidence="8">
    <location>
        <position position="15"/>
    </location>
    <ligand>
        <name>substrate</name>
    </ligand>
</feature>
<keyword evidence="4 6" id="KW-0560">Oxidoreductase</keyword>
<evidence type="ECO:0000259" key="10">
    <source>
        <dbReference type="SMART" id="SM01002"/>
    </source>
</evidence>
<feature type="binding site" evidence="9">
    <location>
        <position position="220"/>
    </location>
    <ligand>
        <name>NAD(+)</name>
        <dbReference type="ChEBI" id="CHEBI:57540"/>
    </ligand>
</feature>
<evidence type="ECO:0000256" key="7">
    <source>
        <dbReference type="PIRSR" id="PIRSR000183-1"/>
    </source>
</evidence>
<feature type="binding site" evidence="9">
    <location>
        <position position="198"/>
    </location>
    <ligand>
        <name>NAD(+)</name>
        <dbReference type="ChEBI" id="CHEBI:57540"/>
    </ligand>
</feature>
<protein>
    <recommendedName>
        <fullName evidence="3 6">Alanine dehydrogenase</fullName>
        <ecNumber evidence="3 6">1.4.1.1</ecNumber>
    </recommendedName>
</protein>
<evidence type="ECO:0000256" key="1">
    <source>
        <dbReference type="ARBA" id="ARBA00005206"/>
    </source>
</evidence>
<evidence type="ECO:0000256" key="2">
    <source>
        <dbReference type="ARBA" id="ARBA00005689"/>
    </source>
</evidence>
<evidence type="ECO:0000256" key="4">
    <source>
        <dbReference type="ARBA" id="ARBA00023002"/>
    </source>
</evidence>
<dbReference type="UniPathway" id="UPA00527">
    <property type="reaction ID" value="UER00585"/>
</dbReference>
<dbReference type="FunFam" id="3.40.50.720:FF:000049">
    <property type="entry name" value="Alanine dehydrogenase"/>
    <property type="match status" value="1"/>
</dbReference>
<comment type="catalytic activity">
    <reaction evidence="6">
        <text>L-alanine + NAD(+) + H2O = pyruvate + NH4(+) + NADH + H(+)</text>
        <dbReference type="Rhea" id="RHEA:18405"/>
        <dbReference type="ChEBI" id="CHEBI:15361"/>
        <dbReference type="ChEBI" id="CHEBI:15377"/>
        <dbReference type="ChEBI" id="CHEBI:15378"/>
        <dbReference type="ChEBI" id="CHEBI:28938"/>
        <dbReference type="ChEBI" id="CHEBI:57540"/>
        <dbReference type="ChEBI" id="CHEBI:57945"/>
        <dbReference type="ChEBI" id="CHEBI:57972"/>
        <dbReference type="EC" id="1.4.1.1"/>
    </reaction>
</comment>
<comment type="similarity">
    <text evidence="2 6">Belongs to the AlaDH/PNT family.</text>
</comment>
<dbReference type="InterPro" id="IPR008141">
    <property type="entry name" value="Ala_DH"/>
</dbReference>
<dbReference type="SUPFAM" id="SSF52283">
    <property type="entry name" value="Formate/glycerate dehydrogenase catalytic domain-like"/>
    <property type="match status" value="1"/>
</dbReference>
<dbReference type="SMART" id="SM01002">
    <property type="entry name" value="AlaDh_PNT_C"/>
    <property type="match status" value="1"/>
</dbReference>
<dbReference type="PANTHER" id="PTHR42795">
    <property type="entry name" value="ALANINE DEHYDROGENASE"/>
    <property type="match status" value="1"/>
</dbReference>
<reference evidence="12 13" key="1">
    <citation type="submission" date="2016-11" db="EMBL/GenBank/DDBJ databases">
        <authorList>
            <person name="Jaros S."/>
            <person name="Januszkiewicz K."/>
            <person name="Wedrychowicz H."/>
        </authorList>
    </citation>
    <scope>NUCLEOTIDE SEQUENCE [LARGE SCALE GENOMIC DNA]</scope>
    <source>
        <strain evidence="12 13">DSM 8605</strain>
    </source>
</reference>
<dbReference type="CDD" id="cd05305">
    <property type="entry name" value="L-AlaDH"/>
    <property type="match status" value="1"/>
</dbReference>
<feature type="binding site" evidence="9">
    <location>
        <begin position="239"/>
        <end position="240"/>
    </location>
    <ligand>
        <name>NAD(+)</name>
        <dbReference type="ChEBI" id="CHEBI:57540"/>
    </ligand>
</feature>
<dbReference type="Pfam" id="PF05222">
    <property type="entry name" value="AlaDh_PNT_N"/>
    <property type="match status" value="1"/>
</dbReference>
<dbReference type="RefSeq" id="WP_073337750.1">
    <property type="nucleotide sequence ID" value="NZ_FQXM01000006.1"/>
</dbReference>
<evidence type="ECO:0000313" key="12">
    <source>
        <dbReference type="EMBL" id="SHH53143.1"/>
    </source>
</evidence>
<feature type="binding site" evidence="8">
    <location>
        <position position="75"/>
    </location>
    <ligand>
        <name>substrate</name>
    </ligand>
</feature>
<feature type="domain" description="Alanine dehydrogenase/pyridine nucleotide transhydrogenase NAD(H)-binding" evidence="10">
    <location>
        <begin position="149"/>
        <end position="298"/>
    </location>
</feature>
<dbReference type="SUPFAM" id="SSF51735">
    <property type="entry name" value="NAD(P)-binding Rossmann-fold domains"/>
    <property type="match status" value="1"/>
</dbReference>
<dbReference type="PROSITE" id="PS00837">
    <property type="entry name" value="ALADH_PNT_2"/>
    <property type="match status" value="1"/>
</dbReference>
<dbReference type="GO" id="GO:0005886">
    <property type="term" value="C:plasma membrane"/>
    <property type="evidence" value="ECO:0007669"/>
    <property type="project" value="TreeGrafter"/>
</dbReference>
<dbReference type="AlphaFoldDB" id="A0A1M5TRX5"/>
<dbReference type="STRING" id="1121316.SAMN02745207_01443"/>
<dbReference type="Proteomes" id="UP000184447">
    <property type="component" value="Unassembled WGS sequence"/>
</dbReference>
<dbReference type="EC" id="1.4.1.1" evidence="3 6"/>
<feature type="binding site" evidence="9">
    <location>
        <position position="134"/>
    </location>
    <ligand>
        <name>NAD(+)</name>
        <dbReference type="ChEBI" id="CHEBI:57540"/>
    </ligand>
</feature>
<dbReference type="InterPro" id="IPR008143">
    <property type="entry name" value="Ala_DH/PNT_CS2"/>
</dbReference>
<dbReference type="InterPro" id="IPR007698">
    <property type="entry name" value="AlaDH/PNT_NAD(H)-bd"/>
</dbReference>
<proteinExistence type="inferred from homology"/>
<keyword evidence="5 6" id="KW-0520">NAD</keyword>
<dbReference type="OrthoDB" id="9804592at2"/>
<feature type="active site" description="Proton donor/acceptor" evidence="7">
    <location>
        <position position="96"/>
    </location>
</feature>
<evidence type="ECO:0000256" key="3">
    <source>
        <dbReference type="ARBA" id="ARBA00012897"/>
    </source>
</evidence>
<accession>A0A1M5TRX5</accession>
<evidence type="ECO:0000313" key="13">
    <source>
        <dbReference type="Proteomes" id="UP000184447"/>
    </source>
</evidence>
<keyword evidence="9" id="KW-0547">Nucleotide-binding</keyword>
<comment type="pathway">
    <text evidence="1">Amino-acid degradation; L-alanine degradation via dehydrogenase pathway; NH(3) and pyruvate from L-alanine: step 1/1.</text>
</comment>
<feature type="domain" description="Alanine dehydrogenase/pyridine nucleotide transhydrogenase N-terminal" evidence="11">
    <location>
        <begin position="4"/>
        <end position="137"/>
    </location>
</feature>
<feature type="active site" description="Proton donor/acceptor" evidence="7">
    <location>
        <position position="270"/>
    </location>
</feature>
<evidence type="ECO:0000256" key="6">
    <source>
        <dbReference type="PIRNR" id="PIRNR000183"/>
    </source>
</evidence>
<sequence length="375" mass="40015">MIIGVPKEIKNNENRVALTPASVQELVLRGHEVYIENNAGIGSGISNEEYIAVGAGILDTPKEVFDIADIIVKVKEPLECEYELFKEGQVLYTYLHLAPNPSLTKALLDKKIMGIAYETVEAADGSLPLLTPMSEVAGRMSTQVGATLLQKYNKGRGMLLGGVPGVAPAKVVILGGGVVGTNAAKIAIGMGANVTIFDVNSKRLAYLDDIFGGRVNTCYSNSLSLAEALKNTDLFIGAVLVPGAKAPNLVTEEMVKGMKEGSVIVDVAIDQGGSVETIDRVTTHDNPYYVSHGVVHYSVANMPGAVPRTSTFALNGATLKHLINIVEKGPVEACKNDPLLLKGLNTYKGYVTYKAVADDLKSELNLEYKDPQELL</sequence>
<dbReference type="NCBIfam" id="TIGR00518">
    <property type="entry name" value="alaDH"/>
    <property type="match status" value="1"/>
</dbReference>
<dbReference type="InterPro" id="IPR036291">
    <property type="entry name" value="NAD(P)-bd_dom_sf"/>
</dbReference>
<evidence type="ECO:0000256" key="9">
    <source>
        <dbReference type="PIRSR" id="PIRSR000183-3"/>
    </source>
</evidence>
<dbReference type="Pfam" id="PF01262">
    <property type="entry name" value="AlaDh_PNT_C"/>
    <property type="match status" value="1"/>
</dbReference>
<gene>
    <name evidence="12" type="ORF">SAMN02745207_01443</name>
</gene>